<dbReference type="Gene3D" id="1.10.287.210">
    <property type="match status" value="1"/>
</dbReference>
<comment type="caution">
    <text evidence="2">The sequence shown here is derived from an EMBL/GenBank/DDBJ whole genome shotgun (WGS) entry which is preliminary data.</text>
</comment>
<gene>
    <name evidence="2" type="primary">Ervv1_1</name>
    <name evidence="2" type="ORF">CALVIR_R14714</name>
</gene>
<dbReference type="AlphaFoldDB" id="A0A851CRN0"/>
<evidence type="ECO:0000256" key="1">
    <source>
        <dbReference type="ARBA" id="ARBA00023157"/>
    </source>
</evidence>
<accession>A0A851CRN0</accession>
<keyword evidence="1" id="KW-1015">Disulfide bond</keyword>
<dbReference type="Proteomes" id="UP000642973">
    <property type="component" value="Unassembled WGS sequence"/>
</dbReference>
<sequence>TELESALANISAVIEQVANRTVDATQALQEEVCDLSHVILQNRMALDYLLASQGGVCT</sequence>
<organism evidence="2 3">
    <name type="scientific">Calyptomena viridis</name>
    <name type="common">Lesser green broadbill</name>
    <dbReference type="NCBI Taxonomy" id="135972"/>
    <lineage>
        <taxon>Eukaryota</taxon>
        <taxon>Metazoa</taxon>
        <taxon>Chordata</taxon>
        <taxon>Craniata</taxon>
        <taxon>Vertebrata</taxon>
        <taxon>Euteleostomi</taxon>
        <taxon>Archelosauria</taxon>
        <taxon>Archosauria</taxon>
        <taxon>Dinosauria</taxon>
        <taxon>Saurischia</taxon>
        <taxon>Theropoda</taxon>
        <taxon>Coelurosauria</taxon>
        <taxon>Aves</taxon>
        <taxon>Neognathae</taxon>
        <taxon>Neoaves</taxon>
        <taxon>Telluraves</taxon>
        <taxon>Australaves</taxon>
        <taxon>Passeriformes</taxon>
        <taxon>Eurylaimidae</taxon>
        <taxon>Calyptomena</taxon>
    </lineage>
</organism>
<feature type="non-terminal residue" evidence="2">
    <location>
        <position position="58"/>
    </location>
</feature>
<name>A0A851CRN0_CALVR</name>
<dbReference type="InterPro" id="IPR018154">
    <property type="entry name" value="TLV/ENV_coat_polyprotein"/>
</dbReference>
<dbReference type="EMBL" id="WEIV01024748">
    <property type="protein sequence ID" value="NWI58920.1"/>
    <property type="molecule type" value="Genomic_DNA"/>
</dbReference>
<dbReference type="Pfam" id="PF00429">
    <property type="entry name" value="TLV_coat"/>
    <property type="match status" value="1"/>
</dbReference>
<proteinExistence type="predicted"/>
<keyword evidence="3" id="KW-1185">Reference proteome</keyword>
<dbReference type="PANTHER" id="PTHR10424">
    <property type="entry name" value="VIRAL ENVELOPE PROTEIN"/>
    <property type="match status" value="1"/>
</dbReference>
<evidence type="ECO:0000313" key="2">
    <source>
        <dbReference type="EMBL" id="NWI58920.1"/>
    </source>
</evidence>
<dbReference type="SUPFAM" id="SSF58069">
    <property type="entry name" value="Virus ectodomain"/>
    <property type="match status" value="1"/>
</dbReference>
<protein>
    <submittedName>
        <fullName evidence="2">ERVV1 protein</fullName>
    </submittedName>
</protein>
<evidence type="ECO:0000313" key="3">
    <source>
        <dbReference type="Proteomes" id="UP000642973"/>
    </source>
</evidence>
<feature type="non-terminal residue" evidence="2">
    <location>
        <position position="1"/>
    </location>
</feature>
<dbReference type="PANTHER" id="PTHR10424:SF73">
    <property type="entry name" value="ENDOGENOUS RETROVIRUS GROUP FC1 ENV POLYPROTEIN-RELATED"/>
    <property type="match status" value="1"/>
</dbReference>
<reference evidence="2" key="1">
    <citation type="submission" date="2019-10" db="EMBL/GenBank/DDBJ databases">
        <title>Bird 10,000 Genomes (B10K) Project - Family phase.</title>
        <authorList>
            <person name="Zhang G."/>
        </authorList>
    </citation>
    <scope>NUCLEOTIDE SEQUENCE</scope>
    <source>
        <strain evidence="2">B10K-DU-002-55</strain>
        <tissue evidence="2">Muscle</tissue>
    </source>
</reference>